<gene>
    <name evidence="1" type="ORF">Pmgp_01461</name>
</gene>
<dbReference type="RefSeq" id="WP_192902838.1">
    <property type="nucleotide sequence ID" value="NZ_QFFZ01000012.1"/>
</dbReference>
<evidence type="ECO:0000313" key="2">
    <source>
        <dbReference type="Proteomes" id="UP000297597"/>
    </source>
</evidence>
<protein>
    <submittedName>
        <fullName evidence="1">Uncharacterized protein</fullName>
    </submittedName>
</protein>
<proteinExistence type="predicted"/>
<dbReference type="Proteomes" id="UP000297597">
    <property type="component" value="Unassembled WGS sequence"/>
</dbReference>
<dbReference type="EMBL" id="QFFZ01000012">
    <property type="protein sequence ID" value="TEB11665.1"/>
    <property type="molecule type" value="Genomic_DNA"/>
</dbReference>
<name>A0A4Y7RRP4_9FIRM</name>
<evidence type="ECO:0000313" key="1">
    <source>
        <dbReference type="EMBL" id="TEB11665.1"/>
    </source>
</evidence>
<comment type="caution">
    <text evidence="1">The sequence shown here is derived from an EMBL/GenBank/DDBJ whole genome shotgun (WGS) entry which is preliminary data.</text>
</comment>
<dbReference type="AlphaFoldDB" id="A0A4Y7RRP4"/>
<organism evidence="1 2">
    <name type="scientific">Pelotomaculum propionicicum</name>
    <dbReference type="NCBI Taxonomy" id="258475"/>
    <lineage>
        <taxon>Bacteria</taxon>
        <taxon>Bacillati</taxon>
        <taxon>Bacillota</taxon>
        <taxon>Clostridia</taxon>
        <taxon>Eubacteriales</taxon>
        <taxon>Desulfotomaculaceae</taxon>
        <taxon>Pelotomaculum</taxon>
    </lineage>
</organism>
<sequence length="57" mass="6229">MLNKQQLQTCIQKCQSTASELRTMAADAAAPAKHSLDQAYMSIDACIKQCQDALTKI</sequence>
<keyword evidence="2" id="KW-1185">Reference proteome</keyword>
<accession>A0A4Y7RRP4</accession>
<reference evidence="1 2" key="1">
    <citation type="journal article" date="2018" name="Environ. Microbiol.">
        <title>Novel energy conservation strategies and behaviour of Pelotomaculum schinkii driving syntrophic propionate catabolism.</title>
        <authorList>
            <person name="Hidalgo-Ahumada C.A.P."/>
            <person name="Nobu M.K."/>
            <person name="Narihiro T."/>
            <person name="Tamaki H."/>
            <person name="Liu W.T."/>
            <person name="Kamagata Y."/>
            <person name="Stams A.J.M."/>
            <person name="Imachi H."/>
            <person name="Sousa D.Z."/>
        </authorList>
    </citation>
    <scope>NUCLEOTIDE SEQUENCE [LARGE SCALE GENOMIC DNA]</scope>
    <source>
        <strain evidence="1 2">MGP</strain>
    </source>
</reference>